<evidence type="ECO:0000256" key="7">
    <source>
        <dbReference type="PIRSR" id="PIRSR618044-1"/>
    </source>
</evidence>
<feature type="active site" description="Proton acceptor" evidence="7">
    <location>
        <position position="75"/>
    </location>
</feature>
<dbReference type="Gene3D" id="3.40.710.10">
    <property type="entry name" value="DD-peptidase/beta-lactamase superfamily"/>
    <property type="match status" value="1"/>
</dbReference>
<dbReference type="PRINTS" id="PR00725">
    <property type="entry name" value="DADACBPTASE1"/>
</dbReference>
<keyword evidence="5" id="KW-0573">Peptidoglycan synthesis</keyword>
<evidence type="ECO:0000256" key="9">
    <source>
        <dbReference type="RuleBase" id="RU004016"/>
    </source>
</evidence>
<dbReference type="InterPro" id="IPR018044">
    <property type="entry name" value="Peptidase_S11"/>
</dbReference>
<dbReference type="GO" id="GO:0009252">
    <property type="term" value="P:peptidoglycan biosynthetic process"/>
    <property type="evidence" value="ECO:0007669"/>
    <property type="project" value="UniProtKB-KW"/>
</dbReference>
<dbReference type="SUPFAM" id="SSF56601">
    <property type="entry name" value="beta-lactamase/transpeptidase-like"/>
    <property type="match status" value="1"/>
</dbReference>
<proteinExistence type="inferred from homology"/>
<feature type="active site" description="Acyl-ester intermediate" evidence="7">
    <location>
        <position position="72"/>
    </location>
</feature>
<dbReference type="EMBL" id="KF758552">
    <property type="protein sequence ID" value="AHG25365.1"/>
    <property type="molecule type" value="Genomic_DNA"/>
</dbReference>
<evidence type="ECO:0000256" key="4">
    <source>
        <dbReference type="ARBA" id="ARBA00022960"/>
    </source>
</evidence>
<dbReference type="GO" id="GO:0008360">
    <property type="term" value="P:regulation of cell shape"/>
    <property type="evidence" value="ECO:0007669"/>
    <property type="project" value="UniProtKB-KW"/>
</dbReference>
<keyword evidence="6" id="KW-0961">Cell wall biogenesis/degradation</keyword>
<evidence type="ECO:0000256" key="2">
    <source>
        <dbReference type="ARBA" id="ARBA00022729"/>
    </source>
</evidence>
<feature type="binding site" evidence="8">
    <location>
        <position position="245"/>
    </location>
    <ligand>
        <name>substrate</name>
    </ligand>
</feature>
<keyword evidence="4" id="KW-0133">Cell shape</keyword>
<dbReference type="GO" id="GO:0006508">
    <property type="term" value="P:proteolysis"/>
    <property type="evidence" value="ECO:0007669"/>
    <property type="project" value="InterPro"/>
</dbReference>
<protein>
    <submittedName>
        <fullName evidence="12">Carboxypeptidase</fullName>
    </submittedName>
</protein>
<dbReference type="InterPro" id="IPR012338">
    <property type="entry name" value="Beta-lactam/transpept-like"/>
</dbReference>
<keyword evidence="10" id="KW-1133">Transmembrane helix</keyword>
<evidence type="ECO:0000256" key="1">
    <source>
        <dbReference type="ARBA" id="ARBA00007164"/>
    </source>
</evidence>
<keyword evidence="10" id="KW-0812">Transmembrane</keyword>
<accession>A0A023J5U7</accession>
<reference evidence="12" key="1">
    <citation type="journal article" date="2015" name="J. Antimicrob. Chemother.">
        <title>A vanG-type locus in Clostridium argentinense.</title>
        <authorList>
            <person name="Berthet N."/>
            <person name="Perichon B."/>
            <person name="Mazuet C."/>
            <person name="Chapeton-Montes D."/>
            <person name="Bouchier C."/>
            <person name="Bouvet P."/>
            <person name="Legeay C."/>
            <person name="Popoff M.R."/>
            <person name="Courvalin P."/>
        </authorList>
    </citation>
    <scope>NUCLEOTIDE SEQUENCE</scope>
    <source>
        <strain evidence="12">NCIB10714</strain>
    </source>
</reference>
<dbReference type="GO" id="GO:0009002">
    <property type="term" value="F:serine-type D-Ala-D-Ala carboxypeptidase activity"/>
    <property type="evidence" value="ECO:0007669"/>
    <property type="project" value="InterPro"/>
</dbReference>
<feature type="active site" evidence="7">
    <location>
        <position position="132"/>
    </location>
</feature>
<dbReference type="GO" id="GO:0071555">
    <property type="term" value="P:cell wall organization"/>
    <property type="evidence" value="ECO:0007669"/>
    <property type="project" value="UniProtKB-KW"/>
</dbReference>
<dbReference type="PANTHER" id="PTHR21581">
    <property type="entry name" value="D-ALANYL-D-ALANINE CARBOXYPEPTIDASE"/>
    <property type="match status" value="1"/>
</dbReference>
<name>A0A023J5U7_9CLOT</name>
<sequence>MTAYRKKCKRKKRKIKYILSTLCLCAICISALFFLNRLMVNDLYSSNAILLCLDDNEILLDKSSDERIYPASLTKIMTAILAIENLSDLNERIYLPEEMFKTLYSEGASMAGFSPNENVTAIDLIYGVLLPSGAESCIGLAETIAGSEENYVKLMNEKAKKLEMNDTHFTNSTGLHDRNHYSTVNDIAKLLEYALQNHTFREVYTSKRYTTKATNINPDGITLQSTMFKHMDTADVNSGIIEGGKTGYTEEAKLCLASLAKIDGKEYILVTANADGNPQTKQFNILDAFTVYNQIFENDITKNTKYLINDSK</sequence>
<organism evidence="12">
    <name type="scientific">Clostridium argentinense</name>
    <dbReference type="NCBI Taxonomy" id="29341"/>
    <lineage>
        <taxon>Bacteria</taxon>
        <taxon>Bacillati</taxon>
        <taxon>Bacillota</taxon>
        <taxon>Clostridia</taxon>
        <taxon>Eubacteriales</taxon>
        <taxon>Clostridiaceae</taxon>
        <taxon>Clostridium</taxon>
    </lineage>
</organism>
<keyword evidence="10" id="KW-0472">Membrane</keyword>
<evidence type="ECO:0000259" key="11">
    <source>
        <dbReference type="Pfam" id="PF00768"/>
    </source>
</evidence>
<feature type="domain" description="Peptidase S11 D-alanyl-D-alanine carboxypeptidase A N-terminal" evidence="11">
    <location>
        <begin position="42"/>
        <end position="275"/>
    </location>
</feature>
<evidence type="ECO:0000256" key="10">
    <source>
        <dbReference type="SAM" id="Phobius"/>
    </source>
</evidence>
<evidence type="ECO:0000256" key="8">
    <source>
        <dbReference type="PIRSR" id="PIRSR618044-2"/>
    </source>
</evidence>
<keyword evidence="3" id="KW-0378">Hydrolase</keyword>
<keyword evidence="2" id="KW-0732">Signal</keyword>
<dbReference type="RefSeq" id="WP_039630535.1">
    <property type="nucleotide sequence ID" value="NZ_CP014176.1"/>
</dbReference>
<evidence type="ECO:0000256" key="5">
    <source>
        <dbReference type="ARBA" id="ARBA00022984"/>
    </source>
</evidence>
<evidence type="ECO:0000256" key="3">
    <source>
        <dbReference type="ARBA" id="ARBA00022801"/>
    </source>
</evidence>
<dbReference type="AlphaFoldDB" id="A0A023J5U7"/>
<gene>
    <name evidence="12" type="primary">VanXYGCar</name>
</gene>
<dbReference type="PANTHER" id="PTHR21581:SF6">
    <property type="entry name" value="TRAFFICKING PROTEIN PARTICLE COMPLEX SUBUNIT 12"/>
    <property type="match status" value="1"/>
</dbReference>
<keyword evidence="12" id="KW-0645">Protease</keyword>
<evidence type="ECO:0000313" key="12">
    <source>
        <dbReference type="EMBL" id="AHG25365.1"/>
    </source>
</evidence>
<comment type="similarity">
    <text evidence="1 9">Belongs to the peptidase S11 family.</text>
</comment>
<feature type="transmembrane region" description="Helical" evidence="10">
    <location>
        <begin position="15"/>
        <end position="35"/>
    </location>
</feature>
<keyword evidence="12" id="KW-0121">Carboxypeptidase</keyword>
<dbReference type="InterPro" id="IPR001967">
    <property type="entry name" value="Peptidase_S11_N"/>
</dbReference>
<evidence type="ECO:0000256" key="6">
    <source>
        <dbReference type="ARBA" id="ARBA00023316"/>
    </source>
</evidence>
<dbReference type="KEGG" id="carg:RSJ17_11300"/>
<dbReference type="Pfam" id="PF00768">
    <property type="entry name" value="Peptidase_S11"/>
    <property type="match status" value="1"/>
</dbReference>